<proteinExistence type="predicted"/>
<name>A0ABX0XGV6_9BACT</name>
<accession>A0ABX0XGV6</accession>
<protein>
    <submittedName>
        <fullName evidence="2">Uncharacterized protein</fullName>
    </submittedName>
</protein>
<evidence type="ECO:0000313" key="3">
    <source>
        <dbReference type="Proteomes" id="UP000770785"/>
    </source>
</evidence>
<dbReference type="EMBL" id="JAATJH010000007">
    <property type="protein sequence ID" value="NJC28008.1"/>
    <property type="molecule type" value="Genomic_DNA"/>
</dbReference>
<reference evidence="2 3" key="1">
    <citation type="submission" date="2020-03" db="EMBL/GenBank/DDBJ databases">
        <title>Genomic Encyclopedia of Type Strains, Phase IV (KMG-IV): sequencing the most valuable type-strain genomes for metagenomic binning, comparative biology and taxonomic classification.</title>
        <authorList>
            <person name="Goeker M."/>
        </authorList>
    </citation>
    <scope>NUCLEOTIDE SEQUENCE [LARGE SCALE GENOMIC DNA]</scope>
    <source>
        <strain evidence="2 3">DSM 105096</strain>
    </source>
</reference>
<feature type="region of interest" description="Disordered" evidence="1">
    <location>
        <begin position="90"/>
        <end position="117"/>
    </location>
</feature>
<evidence type="ECO:0000256" key="1">
    <source>
        <dbReference type="SAM" id="MobiDB-lite"/>
    </source>
</evidence>
<sequence length="117" mass="14043">MSLGLNLMGVDPWATLAFYNQQRALKAAVAARIARKTKHRKYTYRMNRNVTAGILQQFRYHIYLDGPSNWRAKIRMLLELCSSYPEPYRPRVGRKRTRKIMRAQHRRTHDRRKQQRS</sequence>
<organism evidence="2 3">
    <name type="scientific">Neolewinella antarctica</name>
    <dbReference type="NCBI Taxonomy" id="442734"/>
    <lineage>
        <taxon>Bacteria</taxon>
        <taxon>Pseudomonadati</taxon>
        <taxon>Bacteroidota</taxon>
        <taxon>Saprospiria</taxon>
        <taxon>Saprospirales</taxon>
        <taxon>Lewinellaceae</taxon>
        <taxon>Neolewinella</taxon>
    </lineage>
</organism>
<keyword evidence="3" id="KW-1185">Reference proteome</keyword>
<dbReference type="RefSeq" id="WP_168039642.1">
    <property type="nucleotide sequence ID" value="NZ_JAATJH010000007.1"/>
</dbReference>
<feature type="compositionally biased region" description="Basic residues" evidence="1">
    <location>
        <begin position="91"/>
        <end position="117"/>
    </location>
</feature>
<comment type="caution">
    <text evidence="2">The sequence shown here is derived from an EMBL/GenBank/DDBJ whole genome shotgun (WGS) entry which is preliminary data.</text>
</comment>
<evidence type="ECO:0000313" key="2">
    <source>
        <dbReference type="EMBL" id="NJC28008.1"/>
    </source>
</evidence>
<dbReference type="Proteomes" id="UP000770785">
    <property type="component" value="Unassembled WGS sequence"/>
</dbReference>
<gene>
    <name evidence="2" type="ORF">GGR27_003527</name>
</gene>